<feature type="compositionally biased region" description="Acidic residues" evidence="3">
    <location>
        <begin position="444"/>
        <end position="453"/>
    </location>
</feature>
<dbReference type="InterPro" id="IPR006680">
    <property type="entry name" value="Amidohydro-rel"/>
</dbReference>
<dbReference type="Gene3D" id="2.30.40.10">
    <property type="entry name" value="Urease, subunit C, domain 1"/>
    <property type="match status" value="1"/>
</dbReference>
<evidence type="ECO:0000259" key="5">
    <source>
        <dbReference type="Pfam" id="PF01979"/>
    </source>
</evidence>
<feature type="region of interest" description="Disordered" evidence="3">
    <location>
        <begin position="405"/>
        <end position="453"/>
    </location>
</feature>
<feature type="chain" id="PRO_5019135299" evidence="4">
    <location>
        <begin position="19"/>
        <end position="453"/>
    </location>
</feature>
<keyword evidence="4" id="KW-0732">Signal</keyword>
<accession>A0A432MM32</accession>
<dbReference type="PANTHER" id="PTHR42717">
    <property type="entry name" value="DIHYDROOROTASE-RELATED"/>
    <property type="match status" value="1"/>
</dbReference>
<dbReference type="PIRSF" id="PIRSF039004">
    <property type="entry name" value="ADE_EF_0837"/>
    <property type="match status" value="1"/>
</dbReference>
<keyword evidence="1" id="KW-0479">Metal-binding</keyword>
<evidence type="ECO:0000256" key="2">
    <source>
        <dbReference type="PIRSR" id="PIRSR039004-2"/>
    </source>
</evidence>
<dbReference type="Gene3D" id="3.20.20.140">
    <property type="entry name" value="Metal-dependent hydrolases"/>
    <property type="match status" value="1"/>
</dbReference>
<feature type="binding site" evidence="1">
    <location>
        <position position="298"/>
    </location>
    <ligand>
        <name>Zn(2+)</name>
        <dbReference type="ChEBI" id="CHEBI:29105"/>
        <label>1</label>
    </ligand>
</feature>
<evidence type="ECO:0000256" key="3">
    <source>
        <dbReference type="SAM" id="MobiDB-lite"/>
    </source>
</evidence>
<evidence type="ECO:0000256" key="4">
    <source>
        <dbReference type="SAM" id="SignalP"/>
    </source>
</evidence>
<dbReference type="Proteomes" id="UP000280296">
    <property type="component" value="Unassembled WGS sequence"/>
</dbReference>
<feature type="binding site" description="via carbamate group" evidence="1">
    <location>
        <position position="184"/>
    </location>
    <ligand>
        <name>Zn(2+)</name>
        <dbReference type="ChEBI" id="CHEBI:29105"/>
        <label>2</label>
    </ligand>
</feature>
<dbReference type="GO" id="GO:0016810">
    <property type="term" value="F:hydrolase activity, acting on carbon-nitrogen (but not peptide) bonds"/>
    <property type="evidence" value="ECO:0007669"/>
    <property type="project" value="InterPro"/>
</dbReference>
<protein>
    <submittedName>
        <fullName evidence="6">Amidohydrolase/deacetylase family metallohydrolase</fullName>
    </submittedName>
</protein>
<feature type="modified residue" description="N6-carboxylysine" evidence="2">
    <location>
        <position position="184"/>
    </location>
</feature>
<organism evidence="6 7">
    <name type="scientific">Tautonia sociabilis</name>
    <dbReference type="NCBI Taxonomy" id="2080755"/>
    <lineage>
        <taxon>Bacteria</taxon>
        <taxon>Pseudomonadati</taxon>
        <taxon>Planctomycetota</taxon>
        <taxon>Planctomycetia</taxon>
        <taxon>Isosphaerales</taxon>
        <taxon>Isosphaeraceae</taxon>
        <taxon>Tautonia</taxon>
    </lineage>
</organism>
<dbReference type="GO" id="GO:0019213">
    <property type="term" value="F:deacetylase activity"/>
    <property type="evidence" value="ECO:0007669"/>
    <property type="project" value="InterPro"/>
</dbReference>
<name>A0A432MM32_9BACT</name>
<evidence type="ECO:0000256" key="1">
    <source>
        <dbReference type="PIRSR" id="PIRSR039004-1"/>
    </source>
</evidence>
<keyword evidence="6" id="KW-0378">Hydrolase</keyword>
<dbReference type="OrthoDB" id="9775607at2"/>
<dbReference type="RefSeq" id="WP_126724823.1">
    <property type="nucleotide sequence ID" value="NZ_RYZH01000012.1"/>
</dbReference>
<dbReference type="PANTHER" id="PTHR42717:SF1">
    <property type="entry name" value="IMIDAZOLONEPROPIONASE AND RELATED AMIDOHYDROLASES"/>
    <property type="match status" value="1"/>
</dbReference>
<reference evidence="6 7" key="2">
    <citation type="submission" date="2019-01" db="EMBL/GenBank/DDBJ databases">
        <title>Tautonia sociabilis, a novel thermotolerant planctomycete of Isosphaeraceae family, isolated from a 4000 m deep subterranean habitat.</title>
        <authorList>
            <person name="Kovaleva O.L."/>
            <person name="Elcheninov A.G."/>
            <person name="Van Heerden E."/>
            <person name="Toshchakov S.V."/>
            <person name="Novikov A."/>
            <person name="Bonch-Osmolovskaya E.A."/>
            <person name="Kublanov I.V."/>
        </authorList>
    </citation>
    <scope>NUCLEOTIDE SEQUENCE [LARGE SCALE GENOMIC DNA]</scope>
    <source>
        <strain evidence="6 7">GM2012</strain>
    </source>
</reference>
<evidence type="ECO:0000313" key="7">
    <source>
        <dbReference type="Proteomes" id="UP000280296"/>
    </source>
</evidence>
<reference evidence="6 7" key="1">
    <citation type="submission" date="2018-12" db="EMBL/GenBank/DDBJ databases">
        <authorList>
            <person name="Toschakov S.V."/>
        </authorList>
    </citation>
    <scope>NUCLEOTIDE SEQUENCE [LARGE SCALE GENOMIC DNA]</scope>
    <source>
        <strain evidence="6 7">GM2012</strain>
    </source>
</reference>
<dbReference type="InterPro" id="IPR020043">
    <property type="entry name" value="Deacetylase_Atu3266-like"/>
</dbReference>
<dbReference type="AlphaFoldDB" id="A0A432MM32"/>
<sequence length="453" mass="49186">MRPLLALLLLLIAGTAPAQEPFDLVLRGGHVIDPANAIDAVRDVAIRDGVIAAVAPEIDPKAALKSVDVSGLYVTPGLIDLHVHVFTGTGEPGSFTGDSSVHPDVVSIRSGVTTVVDAGCAGWRNFEEFRRLVIDRSRTRVLAFLNIVGHGMRGRRYEGDLDDMQPEPAAEMARRHPDLIVGIKTAHYMGREFTAVERAVEAGTLAGLPVMVDFGRVYPEKSLEALLTEKLRPGDIYTHVYSGLRGELTPDGHANPALFEGRCRGILFDVGHGGGSFVWGVAVPIISEGFPPDTISTDLHSASINEGMKDMLNVMSKFLALGMPLDEVILRSTWNSARAIGRERLGNLSVGAPADVAVLRLEEGNFGFLDSYNARLNGDRKLTCEMTLRDGKVVYELNGLTRPDWTTLPPGYRDTGDPRWDGTLGRRNRRLQPPRDPGPPAGPSEEDEPDQRP</sequence>
<feature type="domain" description="Amidohydrolase-related" evidence="5">
    <location>
        <begin position="286"/>
        <end position="394"/>
    </location>
</feature>
<dbReference type="EMBL" id="RYZH01000012">
    <property type="protein sequence ID" value="RUL88309.1"/>
    <property type="molecule type" value="Genomic_DNA"/>
</dbReference>
<dbReference type="NCBIfam" id="NF006689">
    <property type="entry name" value="PRK09237.1"/>
    <property type="match status" value="1"/>
</dbReference>
<dbReference type="InterPro" id="IPR032466">
    <property type="entry name" value="Metal_Hydrolase"/>
</dbReference>
<feature type="binding site" evidence="1">
    <location>
        <position position="84"/>
    </location>
    <ligand>
        <name>Zn(2+)</name>
        <dbReference type="ChEBI" id="CHEBI:29105"/>
        <label>1</label>
    </ligand>
</feature>
<dbReference type="InterPro" id="IPR011059">
    <property type="entry name" value="Metal-dep_hydrolase_composite"/>
</dbReference>
<dbReference type="GO" id="GO:0046872">
    <property type="term" value="F:metal ion binding"/>
    <property type="evidence" value="ECO:0007669"/>
    <property type="project" value="UniProtKB-KW"/>
</dbReference>
<feature type="binding site" evidence="1">
    <location>
        <position position="82"/>
    </location>
    <ligand>
        <name>Zn(2+)</name>
        <dbReference type="ChEBI" id="CHEBI:29105"/>
        <label>1</label>
    </ligand>
</feature>
<dbReference type="SUPFAM" id="SSF51556">
    <property type="entry name" value="Metallo-dependent hydrolases"/>
    <property type="match status" value="1"/>
</dbReference>
<dbReference type="Pfam" id="PF01979">
    <property type="entry name" value="Amidohydro_1"/>
    <property type="match status" value="1"/>
</dbReference>
<proteinExistence type="predicted"/>
<feature type="binding site" evidence="1">
    <location>
        <position position="239"/>
    </location>
    <ligand>
        <name>Zn(2+)</name>
        <dbReference type="ChEBI" id="CHEBI:29105"/>
        <label>2</label>
    </ligand>
</feature>
<keyword evidence="7" id="KW-1185">Reference proteome</keyword>
<feature type="signal peptide" evidence="4">
    <location>
        <begin position="1"/>
        <end position="18"/>
    </location>
</feature>
<comment type="caution">
    <text evidence="6">The sequence shown here is derived from an EMBL/GenBank/DDBJ whole genome shotgun (WGS) entry which is preliminary data.</text>
</comment>
<feature type="binding site" description="via carbamate group" evidence="1">
    <location>
        <position position="184"/>
    </location>
    <ligand>
        <name>Zn(2+)</name>
        <dbReference type="ChEBI" id="CHEBI:29105"/>
        <label>1</label>
    </ligand>
</feature>
<evidence type="ECO:0000313" key="6">
    <source>
        <dbReference type="EMBL" id="RUL88309.1"/>
    </source>
</evidence>
<gene>
    <name evidence="6" type="ORF">TsocGM_08220</name>
</gene>
<dbReference type="SUPFAM" id="SSF51338">
    <property type="entry name" value="Composite domain of metallo-dependent hydrolases"/>
    <property type="match status" value="1"/>
</dbReference>
<keyword evidence="1" id="KW-0862">Zinc</keyword>